<evidence type="ECO:0000313" key="1">
    <source>
        <dbReference type="EMBL" id="MBB5340585.1"/>
    </source>
</evidence>
<proteinExistence type="predicted"/>
<name>A0ACC5P1C0_9BACT</name>
<organism evidence="1 2">
    <name type="scientific">Tunturiibacter gelidiferens</name>
    <dbReference type="NCBI Taxonomy" id="3069689"/>
    <lineage>
        <taxon>Bacteria</taxon>
        <taxon>Pseudomonadati</taxon>
        <taxon>Acidobacteriota</taxon>
        <taxon>Terriglobia</taxon>
        <taxon>Terriglobales</taxon>
        <taxon>Acidobacteriaceae</taxon>
        <taxon>Tunturiibacter</taxon>
    </lineage>
</organism>
<reference evidence="1" key="1">
    <citation type="submission" date="2020-08" db="EMBL/GenBank/DDBJ databases">
        <title>Genomic Encyclopedia of Type Strains, Phase IV (KMG-V): Genome sequencing to study the core and pangenomes of soil and plant-associated prokaryotes.</title>
        <authorList>
            <person name="Whitman W."/>
        </authorList>
    </citation>
    <scope>NUCLEOTIDE SEQUENCE</scope>
    <source>
        <strain evidence="1">M8UP15</strain>
    </source>
</reference>
<protein>
    <submittedName>
        <fullName evidence="1">Uncharacterized protein</fullName>
    </submittedName>
</protein>
<keyword evidence="2" id="KW-1185">Reference proteome</keyword>
<sequence>MKLASILTARAVALIDIDEFNIKGAIRFADLVPVIARQFNFLIVPSKVEDFDLEKGVFFGSGKVGEKVIDVLKIFPHSITIECLSSTDDSKAALEEILSWGREELGLSYTDGMIQRWGYISQITFYCDFPLLNAISAPLLNLARKTGKAVDSIFEEGIEYEVAKVNVGHDPLMRKNGIAGITIEHRANVQFGDNKFFSEAPLPTSLHIKFLEEFEAEVMRANK</sequence>
<comment type="caution">
    <text evidence="1">The sequence shown here is derived from an EMBL/GenBank/DDBJ whole genome shotgun (WGS) entry which is preliminary data.</text>
</comment>
<dbReference type="Proteomes" id="UP000569005">
    <property type="component" value="Unassembled WGS sequence"/>
</dbReference>
<dbReference type="EMBL" id="JACHEA010000001">
    <property type="protein sequence ID" value="MBB5340585.1"/>
    <property type="molecule type" value="Genomic_DNA"/>
</dbReference>
<gene>
    <name evidence="1" type="ORF">HDF13_002918</name>
</gene>
<accession>A0ACC5P1C0</accession>
<evidence type="ECO:0000313" key="2">
    <source>
        <dbReference type="Proteomes" id="UP000569005"/>
    </source>
</evidence>